<reference evidence="3" key="1">
    <citation type="submission" date="2025-08" db="UniProtKB">
        <authorList>
            <consortium name="RefSeq"/>
        </authorList>
    </citation>
    <scope>IDENTIFICATION</scope>
    <source>
        <tissue evidence="3">Liver</tissue>
    </source>
</reference>
<dbReference type="RefSeq" id="XP_040604117.1">
    <property type="nucleotide sequence ID" value="XM_040748183.1"/>
</dbReference>
<dbReference type="PANTHER" id="PTHR37334:SF1">
    <property type="entry name" value="RGD1561796"/>
    <property type="match status" value="1"/>
</dbReference>
<accession>A0ABM2XN17</accession>
<feature type="compositionally biased region" description="Polar residues" evidence="1">
    <location>
        <begin position="165"/>
        <end position="174"/>
    </location>
</feature>
<dbReference type="Pfam" id="PF15486">
    <property type="entry name" value="DUF4644"/>
    <property type="match status" value="1"/>
</dbReference>
<sequence length="220" mass="23258">MGDLQTHLLGREEQALLHTRPGHSSRTILALHGSLDAASTGHHPPALSPADAVSWAPGRPSHPDTPPNIYEGGLGAQQQQGPGAQGSKPKNFRLRHLRSLALYLPGHMQPAGQCGSHWLGRLMAGGSLPRPESSAWSLDLPQGTLGPGNSHCSTLLEAQLPRDNLGNTASSSSMDPAKGVPSQSGPPEGLGLRPKRSWRALEETMCPLCKRTRSGALERS</sequence>
<name>A0ABM2XN17_MESAU</name>
<evidence type="ECO:0000313" key="3">
    <source>
        <dbReference type="RefSeq" id="XP_040604117.1"/>
    </source>
</evidence>
<evidence type="ECO:0000256" key="1">
    <source>
        <dbReference type="SAM" id="MobiDB-lite"/>
    </source>
</evidence>
<dbReference type="GeneID" id="101831732"/>
<gene>
    <name evidence="3" type="primary">CUNH16orf90</name>
</gene>
<feature type="region of interest" description="Disordered" evidence="1">
    <location>
        <begin position="163"/>
        <end position="196"/>
    </location>
</feature>
<feature type="compositionally biased region" description="Low complexity" evidence="1">
    <location>
        <begin position="76"/>
        <end position="86"/>
    </location>
</feature>
<dbReference type="InterPro" id="IPR027978">
    <property type="entry name" value="DUF4644"/>
</dbReference>
<keyword evidence="2" id="KW-1185">Reference proteome</keyword>
<feature type="region of interest" description="Disordered" evidence="1">
    <location>
        <begin position="36"/>
        <end position="89"/>
    </location>
</feature>
<evidence type="ECO:0000313" key="2">
    <source>
        <dbReference type="Proteomes" id="UP000886700"/>
    </source>
</evidence>
<dbReference type="Proteomes" id="UP000886700">
    <property type="component" value="Unplaced"/>
</dbReference>
<organism evidence="2 3">
    <name type="scientific">Mesocricetus auratus</name>
    <name type="common">Golden hamster</name>
    <dbReference type="NCBI Taxonomy" id="10036"/>
    <lineage>
        <taxon>Eukaryota</taxon>
        <taxon>Metazoa</taxon>
        <taxon>Chordata</taxon>
        <taxon>Craniata</taxon>
        <taxon>Vertebrata</taxon>
        <taxon>Euteleostomi</taxon>
        <taxon>Mammalia</taxon>
        <taxon>Eutheria</taxon>
        <taxon>Euarchontoglires</taxon>
        <taxon>Glires</taxon>
        <taxon>Rodentia</taxon>
        <taxon>Myomorpha</taxon>
        <taxon>Muroidea</taxon>
        <taxon>Cricetidae</taxon>
        <taxon>Cricetinae</taxon>
        <taxon>Mesocricetus</taxon>
    </lineage>
</organism>
<protein>
    <submittedName>
        <fullName evidence="3">Uncharacterized protein C16orf90 homolog isoform X1</fullName>
    </submittedName>
</protein>
<dbReference type="PANTHER" id="PTHR37334">
    <property type="entry name" value="RGD1561796"/>
    <property type="match status" value="1"/>
</dbReference>
<proteinExistence type="predicted"/>